<dbReference type="Proteomes" id="UP000030746">
    <property type="component" value="Unassembled WGS sequence"/>
</dbReference>
<dbReference type="RefSeq" id="XP_009062728.1">
    <property type="nucleotide sequence ID" value="XM_009064480.1"/>
</dbReference>
<dbReference type="GO" id="GO:0043161">
    <property type="term" value="P:proteasome-mediated ubiquitin-dependent protein catabolic process"/>
    <property type="evidence" value="ECO:0007669"/>
    <property type="project" value="InterPro"/>
</dbReference>
<dbReference type="GO" id="GO:0005634">
    <property type="term" value="C:nucleus"/>
    <property type="evidence" value="ECO:0007669"/>
    <property type="project" value="TreeGrafter"/>
</dbReference>
<dbReference type="Pfam" id="PF13445">
    <property type="entry name" value="zf-RING_UBOX"/>
    <property type="match status" value="1"/>
</dbReference>
<feature type="domain" description="RING-Gid-type" evidence="8">
    <location>
        <begin position="332"/>
        <end position="373"/>
    </location>
</feature>
<dbReference type="PROSITE" id="PS50896">
    <property type="entry name" value="LISH"/>
    <property type="match status" value="1"/>
</dbReference>
<evidence type="ECO:0000259" key="8">
    <source>
        <dbReference type="PROSITE" id="PS51867"/>
    </source>
</evidence>
<dbReference type="KEGG" id="lgi:LOTGIDRAFT_207069"/>
<dbReference type="CTD" id="20245963"/>
<gene>
    <name evidence="9" type="ORF">LOTGIDRAFT_207069</name>
</gene>
<keyword evidence="4 6" id="KW-0863">Zinc-finger</keyword>
<dbReference type="InterPro" id="IPR013144">
    <property type="entry name" value="CRA_dom"/>
</dbReference>
<dbReference type="InterPro" id="IPR044063">
    <property type="entry name" value="ZF_RING_GID"/>
</dbReference>
<evidence type="ECO:0000256" key="5">
    <source>
        <dbReference type="ARBA" id="ARBA00022833"/>
    </source>
</evidence>
<dbReference type="InterPro" id="IPR027370">
    <property type="entry name" value="Znf-RING_euk"/>
</dbReference>
<dbReference type="PANTHER" id="PTHR12170">
    <property type="entry name" value="MACROPHAGE ERYTHROBLAST ATTACHER-RELATED"/>
    <property type="match status" value="1"/>
</dbReference>
<dbReference type="PROSITE" id="PS50897">
    <property type="entry name" value="CTLH"/>
    <property type="match status" value="1"/>
</dbReference>
<dbReference type="GO" id="GO:0034657">
    <property type="term" value="C:GID complex"/>
    <property type="evidence" value="ECO:0007669"/>
    <property type="project" value="TreeGrafter"/>
</dbReference>
<dbReference type="InterPro" id="IPR013083">
    <property type="entry name" value="Znf_RING/FYVE/PHD"/>
</dbReference>
<keyword evidence="2" id="KW-0963">Cytoplasm</keyword>
<protein>
    <recommendedName>
        <fullName evidence="11">RING-Gid-type domain-containing protein</fullName>
    </recommendedName>
</protein>
<dbReference type="Gene3D" id="3.30.40.10">
    <property type="entry name" value="Zinc/RING finger domain, C3HC4 (zinc finger)"/>
    <property type="match status" value="1"/>
</dbReference>
<evidence type="ECO:0000256" key="3">
    <source>
        <dbReference type="ARBA" id="ARBA00022723"/>
    </source>
</evidence>
<dbReference type="InterPro" id="IPR045098">
    <property type="entry name" value="Fyv10_fam"/>
</dbReference>
<dbReference type="SMART" id="SM00757">
    <property type="entry name" value="CRA"/>
    <property type="match status" value="1"/>
</dbReference>
<dbReference type="STRING" id="225164.V3ZZR5"/>
<dbReference type="InterPro" id="IPR024964">
    <property type="entry name" value="CTLH/CRA"/>
</dbReference>
<dbReference type="PANTHER" id="PTHR12170:SF3">
    <property type="entry name" value="GH10162P"/>
    <property type="match status" value="1"/>
</dbReference>
<dbReference type="OrthoDB" id="1933281at2759"/>
<evidence type="ECO:0000256" key="6">
    <source>
        <dbReference type="PROSITE-ProRule" id="PRU01215"/>
    </source>
</evidence>
<evidence type="ECO:0000313" key="9">
    <source>
        <dbReference type="EMBL" id="ESO86491.1"/>
    </source>
</evidence>
<dbReference type="InterPro" id="IPR006595">
    <property type="entry name" value="CTLH_C"/>
</dbReference>
<sequence>MESCTAVERELDKVLAKFNGLKDHSNNTLDELVSSLHSIGNELQSEHDLTPTQTEILTQTLKRVRESVQRLSTEHKDLHGSVSKVGRSVDRNFISDFTAVTPDTFENEKNNNLLNEVICEHFLRQGMLDIAEALTEDARLEVDSSRKAPFLELHRILEALKCRDLGPALEWAYVNREILLAQRSSLEFKLHRLHFIELLKQGTCRQREALLYSKNFSMFGAQHARELQVLMGSLLYLPQGIENSPYISLLEPIYWEEICDVFTRDACALMGLSVESPLSVGIRAGCKALPPLLSIKQVMLQRQVPSVWSSKDELPVEIDLGKEYHYHSIFACPILRQQSNENNPPMRLVCGHVISKDALNKLSSSNKVKCPLCPVEQISSEAVQIYF</sequence>
<dbReference type="GeneID" id="20245963"/>
<dbReference type="FunFam" id="3.30.40.10:FF:000143">
    <property type="entry name" value="Regulator of gluconeogenesis Rmd5"/>
    <property type="match status" value="1"/>
</dbReference>
<dbReference type="OMA" id="LIRECKM"/>
<dbReference type="AlphaFoldDB" id="V3ZZR5"/>
<keyword evidence="10" id="KW-1185">Reference proteome</keyword>
<feature type="domain" description="CTLH" evidence="7">
    <location>
        <begin position="149"/>
        <end position="206"/>
    </location>
</feature>
<dbReference type="PROSITE" id="PS51867">
    <property type="entry name" value="ZF_RING_GID"/>
    <property type="match status" value="1"/>
</dbReference>
<dbReference type="GO" id="GO:0061630">
    <property type="term" value="F:ubiquitin protein ligase activity"/>
    <property type="evidence" value="ECO:0007669"/>
    <property type="project" value="InterPro"/>
</dbReference>
<reference evidence="9 10" key="1">
    <citation type="journal article" date="2013" name="Nature">
        <title>Insights into bilaterian evolution from three spiralian genomes.</title>
        <authorList>
            <person name="Simakov O."/>
            <person name="Marletaz F."/>
            <person name="Cho S.J."/>
            <person name="Edsinger-Gonzales E."/>
            <person name="Havlak P."/>
            <person name="Hellsten U."/>
            <person name="Kuo D.H."/>
            <person name="Larsson T."/>
            <person name="Lv J."/>
            <person name="Arendt D."/>
            <person name="Savage R."/>
            <person name="Osoegawa K."/>
            <person name="de Jong P."/>
            <person name="Grimwood J."/>
            <person name="Chapman J.A."/>
            <person name="Shapiro H."/>
            <person name="Aerts A."/>
            <person name="Otillar R.P."/>
            <person name="Terry A.Y."/>
            <person name="Boore J.L."/>
            <person name="Grigoriev I.V."/>
            <person name="Lindberg D.R."/>
            <person name="Seaver E.C."/>
            <person name="Weisblat D.A."/>
            <person name="Putnam N.H."/>
            <person name="Rokhsar D.S."/>
        </authorList>
    </citation>
    <scope>NUCLEOTIDE SEQUENCE [LARGE SCALE GENOMIC DNA]</scope>
</reference>
<keyword evidence="3" id="KW-0479">Metal-binding</keyword>
<keyword evidence="5" id="KW-0862">Zinc</keyword>
<dbReference type="GO" id="GO:0005737">
    <property type="term" value="C:cytoplasm"/>
    <property type="evidence" value="ECO:0007669"/>
    <property type="project" value="UniProtKB-SubCell"/>
</dbReference>
<evidence type="ECO:0000256" key="2">
    <source>
        <dbReference type="ARBA" id="ARBA00022490"/>
    </source>
</evidence>
<dbReference type="InterPro" id="IPR006594">
    <property type="entry name" value="LisH"/>
</dbReference>
<proteinExistence type="predicted"/>
<dbReference type="EMBL" id="KB203049">
    <property type="protein sequence ID" value="ESO86491.1"/>
    <property type="molecule type" value="Genomic_DNA"/>
</dbReference>
<evidence type="ECO:0008006" key="11">
    <source>
        <dbReference type="Google" id="ProtNLM"/>
    </source>
</evidence>
<feature type="zinc finger region" description="RING-Gid-type" evidence="6">
    <location>
        <begin position="332"/>
        <end position="373"/>
    </location>
</feature>
<dbReference type="HOGENOM" id="CLU_020227_3_1_1"/>
<accession>V3ZZR5</accession>
<organism evidence="9 10">
    <name type="scientific">Lottia gigantea</name>
    <name type="common">Giant owl limpet</name>
    <dbReference type="NCBI Taxonomy" id="225164"/>
    <lineage>
        <taxon>Eukaryota</taxon>
        <taxon>Metazoa</taxon>
        <taxon>Spiralia</taxon>
        <taxon>Lophotrochozoa</taxon>
        <taxon>Mollusca</taxon>
        <taxon>Gastropoda</taxon>
        <taxon>Patellogastropoda</taxon>
        <taxon>Lottioidea</taxon>
        <taxon>Lottiidae</taxon>
        <taxon>Lottia</taxon>
    </lineage>
</organism>
<evidence type="ECO:0000259" key="7">
    <source>
        <dbReference type="PROSITE" id="PS50897"/>
    </source>
</evidence>
<dbReference type="Pfam" id="PF10607">
    <property type="entry name" value="CTLH"/>
    <property type="match status" value="1"/>
</dbReference>
<evidence type="ECO:0000256" key="4">
    <source>
        <dbReference type="ARBA" id="ARBA00022771"/>
    </source>
</evidence>
<dbReference type="SUPFAM" id="SSF57850">
    <property type="entry name" value="RING/U-box"/>
    <property type="match status" value="1"/>
</dbReference>
<name>V3ZZR5_LOTGI</name>
<comment type="subcellular location">
    <subcellularLocation>
        <location evidence="1">Cytoplasm</location>
    </subcellularLocation>
</comment>
<evidence type="ECO:0000256" key="1">
    <source>
        <dbReference type="ARBA" id="ARBA00004496"/>
    </source>
</evidence>
<evidence type="ECO:0000313" key="10">
    <source>
        <dbReference type="Proteomes" id="UP000030746"/>
    </source>
</evidence>
<dbReference type="SMART" id="SM00668">
    <property type="entry name" value="CTLH"/>
    <property type="match status" value="1"/>
</dbReference>
<dbReference type="GO" id="GO:0008270">
    <property type="term" value="F:zinc ion binding"/>
    <property type="evidence" value="ECO:0007669"/>
    <property type="project" value="UniProtKB-KW"/>
</dbReference>